<keyword evidence="2" id="KW-0479">Metal-binding</keyword>
<dbReference type="InterPro" id="IPR051785">
    <property type="entry name" value="MMCE/EMCE_epimerase"/>
</dbReference>
<proteinExistence type="inferred from homology"/>
<dbReference type="InterPro" id="IPR017515">
    <property type="entry name" value="MeMalonyl-CoA_epimerase"/>
</dbReference>
<dbReference type="Proteomes" id="UP000624325">
    <property type="component" value="Unassembled WGS sequence"/>
</dbReference>
<sequence>MPPPEGSAVRGIDHVGLAVQSLDDAVAFYVEELGMSLDGDRVALDGLDTEVQFLRAGTSKVELLCPTTRAGALPRFLEKRGEGLHHVCYELADIHGAVERLTDRGVRMIDAKPWRSPHGWVAYLHPAAAHGCAIELREHY</sequence>
<dbReference type="PANTHER" id="PTHR43048">
    <property type="entry name" value="METHYLMALONYL-COA EPIMERASE"/>
    <property type="match status" value="1"/>
</dbReference>
<evidence type="ECO:0000313" key="5">
    <source>
        <dbReference type="Proteomes" id="UP000624325"/>
    </source>
</evidence>
<keyword evidence="5" id="KW-1185">Reference proteome</keyword>
<evidence type="ECO:0000313" key="4">
    <source>
        <dbReference type="EMBL" id="GIF55734.1"/>
    </source>
</evidence>
<comment type="similarity">
    <text evidence="1">Belongs to the methylmalonyl-CoA epimerase family.</text>
</comment>
<dbReference type="RefSeq" id="WP_203701539.1">
    <property type="nucleotide sequence ID" value="NZ_BAAALU010000010.1"/>
</dbReference>
<gene>
    <name evidence="4" type="ORF">Air01nite_18290</name>
</gene>
<dbReference type="PROSITE" id="PS51819">
    <property type="entry name" value="VOC"/>
    <property type="match status" value="1"/>
</dbReference>
<comment type="caution">
    <text evidence="4">The sequence shown here is derived from an EMBL/GenBank/DDBJ whole genome shotgun (WGS) entry which is preliminary data.</text>
</comment>
<feature type="domain" description="VOC" evidence="3">
    <location>
        <begin position="11"/>
        <end position="139"/>
    </location>
</feature>
<dbReference type="InterPro" id="IPR037523">
    <property type="entry name" value="VOC_core"/>
</dbReference>
<dbReference type="PROSITE" id="PS00934">
    <property type="entry name" value="GLYOXALASE_I_1"/>
    <property type="match status" value="1"/>
</dbReference>
<accession>A0ABQ4BYX2</accession>
<dbReference type="Gene3D" id="3.10.180.10">
    <property type="entry name" value="2,3-Dihydroxybiphenyl 1,2-Dioxygenase, domain 1"/>
    <property type="match status" value="1"/>
</dbReference>
<evidence type="ECO:0000259" key="3">
    <source>
        <dbReference type="PROSITE" id="PS51819"/>
    </source>
</evidence>
<dbReference type="InterPro" id="IPR029068">
    <property type="entry name" value="Glyas_Bleomycin-R_OHBP_Dase"/>
</dbReference>
<evidence type="ECO:0000256" key="2">
    <source>
        <dbReference type="ARBA" id="ARBA00022723"/>
    </source>
</evidence>
<reference evidence="4 5" key="1">
    <citation type="submission" date="2021-01" db="EMBL/GenBank/DDBJ databases">
        <title>Whole genome shotgun sequence of Asanoa iriomotensis NBRC 100142.</title>
        <authorList>
            <person name="Komaki H."/>
            <person name="Tamura T."/>
        </authorList>
    </citation>
    <scope>NUCLEOTIDE SEQUENCE [LARGE SCALE GENOMIC DNA]</scope>
    <source>
        <strain evidence="4 5">NBRC 100142</strain>
    </source>
</reference>
<organism evidence="4 5">
    <name type="scientific">Asanoa iriomotensis</name>
    <dbReference type="NCBI Taxonomy" id="234613"/>
    <lineage>
        <taxon>Bacteria</taxon>
        <taxon>Bacillati</taxon>
        <taxon>Actinomycetota</taxon>
        <taxon>Actinomycetes</taxon>
        <taxon>Micromonosporales</taxon>
        <taxon>Micromonosporaceae</taxon>
        <taxon>Asanoa</taxon>
    </lineage>
</organism>
<protein>
    <submittedName>
        <fullName evidence="4">Methylmalonyl-CoA epimerase</fullName>
    </submittedName>
</protein>
<dbReference type="InterPro" id="IPR018146">
    <property type="entry name" value="Glyoxalase_1_CS"/>
</dbReference>
<dbReference type="PANTHER" id="PTHR43048:SF3">
    <property type="entry name" value="METHYLMALONYL-COA EPIMERASE, MITOCHONDRIAL"/>
    <property type="match status" value="1"/>
</dbReference>
<dbReference type="SUPFAM" id="SSF54593">
    <property type="entry name" value="Glyoxalase/Bleomycin resistance protein/Dihydroxybiphenyl dioxygenase"/>
    <property type="match status" value="1"/>
</dbReference>
<dbReference type="Pfam" id="PF13669">
    <property type="entry name" value="Glyoxalase_4"/>
    <property type="match status" value="1"/>
</dbReference>
<dbReference type="EMBL" id="BONC01000009">
    <property type="protein sequence ID" value="GIF55734.1"/>
    <property type="molecule type" value="Genomic_DNA"/>
</dbReference>
<evidence type="ECO:0000256" key="1">
    <source>
        <dbReference type="ARBA" id="ARBA00009308"/>
    </source>
</evidence>
<dbReference type="CDD" id="cd07249">
    <property type="entry name" value="MMCE"/>
    <property type="match status" value="1"/>
</dbReference>
<name>A0ABQ4BYX2_9ACTN</name>